<evidence type="ECO:0000313" key="2">
    <source>
        <dbReference type="EMBL" id="QGY47714.1"/>
    </source>
</evidence>
<organism evidence="2 3">
    <name type="scientific">Maribellus comscasis</name>
    <dbReference type="NCBI Taxonomy" id="2681766"/>
    <lineage>
        <taxon>Bacteria</taxon>
        <taxon>Pseudomonadati</taxon>
        <taxon>Bacteroidota</taxon>
        <taxon>Bacteroidia</taxon>
        <taxon>Marinilabiliales</taxon>
        <taxon>Prolixibacteraceae</taxon>
        <taxon>Maribellus</taxon>
    </lineage>
</organism>
<dbReference type="KEGG" id="mcos:GM418_29830"/>
<dbReference type="AlphaFoldDB" id="A0A6I6KBT4"/>
<proteinExistence type="predicted"/>
<gene>
    <name evidence="2" type="ORF">GM418_29830</name>
</gene>
<evidence type="ECO:0000313" key="3">
    <source>
        <dbReference type="Proteomes" id="UP000428260"/>
    </source>
</evidence>
<sequence>MKFLFITMLISFQLSLVAQNCILVNEAKATHIICSERVSYLQVGDHFKIISEVVPEHPNLIRVKAAEPFEGESSLTLVSAGKIYSLLVSYGEAGPIEYNLKSFSGEKAGTLTEGPVPEYLLKELCRQMLFKQGRHIHNRKTKKDGIILRLNNIGLNNDLLFFEMSITNTTNISYRIEGFNWWIDNKRQIKATNVQEYLLHPEFTYYGITTIPAETTLREVFVLPKLTIPEKRILRIEMLEKALGNTGRKLSLEIKDRYILKARKIK</sequence>
<dbReference type="Pfam" id="PF13595">
    <property type="entry name" value="DUF4138"/>
    <property type="match status" value="1"/>
</dbReference>
<keyword evidence="1" id="KW-0732">Signal</keyword>
<dbReference type="RefSeq" id="WP_158871852.1">
    <property type="nucleotide sequence ID" value="NZ_CP046401.1"/>
</dbReference>
<feature type="signal peptide" evidence="1">
    <location>
        <begin position="1"/>
        <end position="18"/>
    </location>
</feature>
<dbReference type="EMBL" id="CP046401">
    <property type="protein sequence ID" value="QGY47714.1"/>
    <property type="molecule type" value="Genomic_DNA"/>
</dbReference>
<name>A0A6I6KBT4_9BACT</name>
<accession>A0A6I6KBT4</accession>
<protein>
    <submittedName>
        <fullName evidence="2">DUF4138 domain-containing protein</fullName>
    </submittedName>
</protein>
<dbReference type="Proteomes" id="UP000428260">
    <property type="component" value="Chromosome"/>
</dbReference>
<dbReference type="InterPro" id="IPR022298">
    <property type="entry name" value="Conjug_transposon_TraN"/>
</dbReference>
<reference evidence="2 3" key="1">
    <citation type="submission" date="2019-11" db="EMBL/GenBank/DDBJ databases">
        <authorList>
            <person name="Zheng R.K."/>
            <person name="Sun C.M."/>
        </authorList>
    </citation>
    <scope>NUCLEOTIDE SEQUENCE [LARGE SCALE GENOMIC DNA]</scope>
    <source>
        <strain evidence="2 3">WC007</strain>
    </source>
</reference>
<keyword evidence="3" id="KW-1185">Reference proteome</keyword>
<evidence type="ECO:0000256" key="1">
    <source>
        <dbReference type="SAM" id="SignalP"/>
    </source>
</evidence>
<feature type="chain" id="PRO_5026315713" evidence="1">
    <location>
        <begin position="19"/>
        <end position="266"/>
    </location>
</feature>